<dbReference type="GO" id="GO:0008483">
    <property type="term" value="F:transaminase activity"/>
    <property type="evidence" value="ECO:0007669"/>
    <property type="project" value="TreeGrafter"/>
</dbReference>
<feature type="non-terminal residue" evidence="1">
    <location>
        <position position="1"/>
    </location>
</feature>
<evidence type="ECO:0000313" key="1">
    <source>
        <dbReference type="EMBL" id="SVD46781.1"/>
    </source>
</evidence>
<dbReference type="InterPro" id="IPR015424">
    <property type="entry name" value="PyrdxlP-dep_Trfase"/>
</dbReference>
<organism evidence="1">
    <name type="scientific">marine metagenome</name>
    <dbReference type="NCBI Taxonomy" id="408172"/>
    <lineage>
        <taxon>unclassified sequences</taxon>
        <taxon>metagenomes</taxon>
        <taxon>ecological metagenomes</taxon>
    </lineage>
</organism>
<reference evidence="1" key="1">
    <citation type="submission" date="2018-05" db="EMBL/GenBank/DDBJ databases">
        <authorList>
            <person name="Lanie J.A."/>
            <person name="Ng W.-L."/>
            <person name="Kazmierczak K.M."/>
            <person name="Andrzejewski T.M."/>
            <person name="Davidsen T.M."/>
            <person name="Wayne K.J."/>
            <person name="Tettelin H."/>
            <person name="Glass J.I."/>
            <person name="Rusch D."/>
            <person name="Podicherti R."/>
            <person name="Tsui H.-C.T."/>
            <person name="Winkler M.E."/>
        </authorList>
    </citation>
    <scope>NUCLEOTIDE SEQUENCE</scope>
</reference>
<dbReference type="SUPFAM" id="SSF53383">
    <property type="entry name" value="PLP-dependent transferases"/>
    <property type="match status" value="1"/>
</dbReference>
<dbReference type="PANTHER" id="PTHR30244:SF34">
    <property type="entry name" value="DTDP-4-AMINO-4,6-DIDEOXYGALACTOSE TRANSAMINASE"/>
    <property type="match status" value="1"/>
</dbReference>
<dbReference type="Gene3D" id="3.40.640.10">
    <property type="entry name" value="Type I PLP-dependent aspartate aminotransferase-like (Major domain)"/>
    <property type="match status" value="1"/>
</dbReference>
<dbReference type="EMBL" id="UINC01152545">
    <property type="protein sequence ID" value="SVD46781.1"/>
    <property type="molecule type" value="Genomic_DNA"/>
</dbReference>
<gene>
    <name evidence="1" type="ORF">METZ01_LOCUS399635</name>
</gene>
<protein>
    <recommendedName>
        <fullName evidence="2">DegT/DnrJ/EryC1/StrS aminotransferase family protein</fullName>
    </recommendedName>
</protein>
<dbReference type="GO" id="GO:0030170">
    <property type="term" value="F:pyridoxal phosphate binding"/>
    <property type="evidence" value="ECO:0007669"/>
    <property type="project" value="TreeGrafter"/>
</dbReference>
<dbReference type="Pfam" id="PF01041">
    <property type="entry name" value="DegT_DnrJ_EryC1"/>
    <property type="match status" value="1"/>
</dbReference>
<dbReference type="AlphaFoldDB" id="A0A382VLJ7"/>
<dbReference type="GO" id="GO:0000271">
    <property type="term" value="P:polysaccharide biosynthetic process"/>
    <property type="evidence" value="ECO:0007669"/>
    <property type="project" value="TreeGrafter"/>
</dbReference>
<sequence>TGQGGFVVTRDEELSNKLRAIRTHGVENVTNPKIWVRPGFNFRITDIQASIGLAQISKITKRIEKVRRIYSMYLDGLASISEIKAIPVSLETGEVPIYNEFMCDDRERLIQKLESARIGVRPFLPNLSLADYLKGDDDQFPNSIRYGLHGVTLPSGPGQSIESVKYVIDQLKTVFD</sequence>
<dbReference type="InterPro" id="IPR015421">
    <property type="entry name" value="PyrdxlP-dep_Trfase_major"/>
</dbReference>
<accession>A0A382VLJ7</accession>
<name>A0A382VLJ7_9ZZZZ</name>
<dbReference type="InterPro" id="IPR000653">
    <property type="entry name" value="DegT/StrS_aminotransferase"/>
</dbReference>
<proteinExistence type="predicted"/>
<dbReference type="PANTHER" id="PTHR30244">
    <property type="entry name" value="TRANSAMINASE"/>
    <property type="match status" value="1"/>
</dbReference>
<evidence type="ECO:0008006" key="2">
    <source>
        <dbReference type="Google" id="ProtNLM"/>
    </source>
</evidence>